<dbReference type="AlphaFoldDB" id="A0AAD9PZ81"/>
<dbReference type="InterPro" id="IPR013783">
    <property type="entry name" value="Ig-like_fold"/>
</dbReference>
<dbReference type="Gene3D" id="2.60.40.10">
    <property type="entry name" value="Immunoglobulins"/>
    <property type="match status" value="3"/>
</dbReference>
<keyword evidence="5" id="KW-1185">Reference proteome</keyword>
<gene>
    <name evidence="4" type="ORF">P5673_027128</name>
</gene>
<feature type="chain" id="PRO_5041897807" evidence="2">
    <location>
        <begin position="22"/>
        <end position="345"/>
    </location>
</feature>
<sequence>MENSAISWSLFVFLGTFSVEGVLIGPPLPRNLFPFIGSEVHNTCHFIGEKGQPPLWVKFQKKKKETQNWMDIANTERVYQTNATHGDKTSVTLNIKNVTSEDDTWTYSCEDLPIAGVVPNHTVSFAETVNFYCSLTHKNNEAKVTIERATFIKNGIPLMSTNDLTQPLVVGNVTGRDGGNYACLLSVKFYQEQTYSITPVSNAYLHVRARFPTNESKVDARVGEDIALNCSAEGYPLNITWKKSKSGLSSVIKATDRFKLEQQCLYCPSILFIQNFSVEDYGEYSCSALGFPGKQVFHVVFKGDQASTPSTVTTAVSPAAGTTAISSSASYLAASFFAFLKIWGT</sequence>
<dbReference type="SMART" id="SM00408">
    <property type="entry name" value="IGc2"/>
    <property type="match status" value="1"/>
</dbReference>
<dbReference type="Proteomes" id="UP001249851">
    <property type="component" value="Unassembled WGS sequence"/>
</dbReference>
<reference evidence="4" key="2">
    <citation type="journal article" date="2023" name="Science">
        <title>Genomic signatures of disease resistance in endangered staghorn corals.</title>
        <authorList>
            <person name="Vollmer S.V."/>
            <person name="Selwyn J.D."/>
            <person name="Despard B.A."/>
            <person name="Roesel C.L."/>
        </authorList>
    </citation>
    <scope>NUCLEOTIDE SEQUENCE</scope>
    <source>
        <strain evidence="4">K2</strain>
    </source>
</reference>
<dbReference type="InterPro" id="IPR007110">
    <property type="entry name" value="Ig-like_dom"/>
</dbReference>
<comment type="caution">
    <text evidence="4">The sequence shown here is derived from an EMBL/GenBank/DDBJ whole genome shotgun (WGS) entry which is preliminary data.</text>
</comment>
<evidence type="ECO:0000313" key="4">
    <source>
        <dbReference type="EMBL" id="KAK2551887.1"/>
    </source>
</evidence>
<dbReference type="PANTHER" id="PTHR10075:SF14">
    <property type="entry name" value="CELL ADHESION MOLECULE DSCAM2-RELATED"/>
    <property type="match status" value="1"/>
</dbReference>
<proteinExistence type="predicted"/>
<dbReference type="InterPro" id="IPR036179">
    <property type="entry name" value="Ig-like_dom_sf"/>
</dbReference>
<accession>A0AAD9PZ81</accession>
<feature type="domain" description="Ig-like" evidence="3">
    <location>
        <begin position="199"/>
        <end position="288"/>
    </location>
</feature>
<dbReference type="InterPro" id="IPR003599">
    <property type="entry name" value="Ig_sub"/>
</dbReference>
<dbReference type="SMART" id="SM00409">
    <property type="entry name" value="IG"/>
    <property type="match status" value="2"/>
</dbReference>
<organism evidence="4 5">
    <name type="scientific">Acropora cervicornis</name>
    <name type="common">Staghorn coral</name>
    <dbReference type="NCBI Taxonomy" id="6130"/>
    <lineage>
        <taxon>Eukaryota</taxon>
        <taxon>Metazoa</taxon>
        <taxon>Cnidaria</taxon>
        <taxon>Anthozoa</taxon>
        <taxon>Hexacorallia</taxon>
        <taxon>Scleractinia</taxon>
        <taxon>Astrocoeniina</taxon>
        <taxon>Acroporidae</taxon>
        <taxon>Acropora</taxon>
    </lineage>
</organism>
<evidence type="ECO:0000313" key="5">
    <source>
        <dbReference type="Proteomes" id="UP001249851"/>
    </source>
</evidence>
<dbReference type="Pfam" id="PF07679">
    <property type="entry name" value="I-set"/>
    <property type="match status" value="1"/>
</dbReference>
<evidence type="ECO:0000256" key="1">
    <source>
        <dbReference type="ARBA" id="ARBA00023319"/>
    </source>
</evidence>
<dbReference type="InterPro" id="IPR013098">
    <property type="entry name" value="Ig_I-set"/>
</dbReference>
<dbReference type="PANTHER" id="PTHR10075">
    <property type="entry name" value="BASIGIN RELATED"/>
    <property type="match status" value="1"/>
</dbReference>
<feature type="non-terminal residue" evidence="4">
    <location>
        <position position="1"/>
    </location>
</feature>
<dbReference type="InterPro" id="IPR003598">
    <property type="entry name" value="Ig_sub2"/>
</dbReference>
<protein>
    <submittedName>
        <fullName evidence="4">Fasciclin-2</fullName>
    </submittedName>
</protein>
<name>A0AAD9PZ81_ACRCE</name>
<dbReference type="PROSITE" id="PS50835">
    <property type="entry name" value="IG_LIKE"/>
    <property type="match status" value="1"/>
</dbReference>
<dbReference type="EMBL" id="JARQWQ010000092">
    <property type="protein sequence ID" value="KAK2551887.1"/>
    <property type="molecule type" value="Genomic_DNA"/>
</dbReference>
<keyword evidence="2" id="KW-0732">Signal</keyword>
<feature type="signal peptide" evidence="2">
    <location>
        <begin position="1"/>
        <end position="21"/>
    </location>
</feature>
<evidence type="ECO:0000256" key="2">
    <source>
        <dbReference type="SAM" id="SignalP"/>
    </source>
</evidence>
<dbReference type="SUPFAM" id="SSF48726">
    <property type="entry name" value="Immunoglobulin"/>
    <property type="match status" value="2"/>
</dbReference>
<evidence type="ECO:0000259" key="3">
    <source>
        <dbReference type="PROSITE" id="PS50835"/>
    </source>
</evidence>
<reference evidence="4" key="1">
    <citation type="journal article" date="2023" name="G3 (Bethesda)">
        <title>Whole genome assembly and annotation of the endangered Caribbean coral Acropora cervicornis.</title>
        <authorList>
            <person name="Selwyn J.D."/>
            <person name="Vollmer S.V."/>
        </authorList>
    </citation>
    <scope>NUCLEOTIDE SEQUENCE</scope>
    <source>
        <strain evidence="4">K2</strain>
    </source>
</reference>
<keyword evidence="1" id="KW-0393">Immunoglobulin domain</keyword>